<reference evidence="2 3" key="1">
    <citation type="submission" date="2014-04" db="EMBL/GenBank/DDBJ databases">
        <authorList>
            <consortium name="International Citrus Genome Consortium"/>
            <person name="Gmitter F."/>
            <person name="Chen C."/>
            <person name="Farmerie W."/>
            <person name="Harkins T."/>
            <person name="Desany B."/>
            <person name="Mohiuddin M."/>
            <person name="Kodira C."/>
            <person name="Borodovsky M."/>
            <person name="Lomsadze A."/>
            <person name="Burns P."/>
            <person name="Jenkins J."/>
            <person name="Prochnik S."/>
            <person name="Shu S."/>
            <person name="Chapman J."/>
            <person name="Pitluck S."/>
            <person name="Schmutz J."/>
            <person name="Rokhsar D."/>
        </authorList>
    </citation>
    <scope>NUCLEOTIDE SEQUENCE</scope>
</reference>
<dbReference type="PaxDb" id="2711-XP_006484799.1"/>
<protein>
    <submittedName>
        <fullName evidence="2">Uncharacterized protein</fullName>
    </submittedName>
</protein>
<dbReference type="Proteomes" id="UP000027120">
    <property type="component" value="Unassembled WGS sequence"/>
</dbReference>
<keyword evidence="1" id="KW-0472">Membrane</keyword>
<keyword evidence="1" id="KW-1133">Transmembrane helix</keyword>
<keyword evidence="1" id="KW-0812">Transmembrane</keyword>
<evidence type="ECO:0000313" key="2">
    <source>
        <dbReference type="EMBL" id="KDO36551.1"/>
    </source>
</evidence>
<feature type="transmembrane region" description="Helical" evidence="1">
    <location>
        <begin position="12"/>
        <end position="34"/>
    </location>
</feature>
<dbReference type="AlphaFoldDB" id="A0A067DD41"/>
<evidence type="ECO:0000313" key="3">
    <source>
        <dbReference type="Proteomes" id="UP000027120"/>
    </source>
</evidence>
<dbReference type="EMBL" id="KK793947">
    <property type="protein sequence ID" value="KDO36551.1"/>
    <property type="molecule type" value="Genomic_DNA"/>
</dbReference>
<keyword evidence="3" id="KW-1185">Reference proteome</keyword>
<feature type="non-terminal residue" evidence="2">
    <location>
        <position position="186"/>
    </location>
</feature>
<organism evidence="2 3">
    <name type="scientific">Citrus sinensis</name>
    <name type="common">Sweet orange</name>
    <name type="synonym">Citrus aurantium var. sinensis</name>
    <dbReference type="NCBI Taxonomy" id="2711"/>
    <lineage>
        <taxon>Eukaryota</taxon>
        <taxon>Viridiplantae</taxon>
        <taxon>Streptophyta</taxon>
        <taxon>Embryophyta</taxon>
        <taxon>Tracheophyta</taxon>
        <taxon>Spermatophyta</taxon>
        <taxon>Magnoliopsida</taxon>
        <taxon>eudicotyledons</taxon>
        <taxon>Gunneridae</taxon>
        <taxon>Pentapetalae</taxon>
        <taxon>rosids</taxon>
        <taxon>malvids</taxon>
        <taxon>Sapindales</taxon>
        <taxon>Rutaceae</taxon>
        <taxon>Aurantioideae</taxon>
        <taxon>Citrus</taxon>
    </lineage>
</organism>
<dbReference type="STRING" id="2711.A0A067DD41"/>
<dbReference type="eggNOG" id="KOG1454">
    <property type="taxonomic scope" value="Eukaryota"/>
</dbReference>
<name>A0A067DD41_CITSI</name>
<gene>
    <name evidence="2" type="ORF">CISIN_1g036730mg</name>
</gene>
<sequence>MLPASNFAGKWAGYLVEILHVILSFIVFLSLDFLETLLCVMYRCLDEFFEGKAPHCYCEKRTDGEEENEQSETLCGRKNLFGQMRFPGNPRRGKECDKVTSDHQHQLVNRWSDCGCESCVSWMKAGDQKLHFVVKEPSQDSSEGSKGNPIENVIFLHGFLCSSSIWTETVFQNLSESVKGKYRLFA</sequence>
<accession>A0A067DD41</accession>
<evidence type="ECO:0000256" key="1">
    <source>
        <dbReference type="SAM" id="Phobius"/>
    </source>
</evidence>
<proteinExistence type="predicted"/>